<dbReference type="InterPro" id="IPR039564">
    <property type="entry name" value="Peptidase_C39-like"/>
</dbReference>
<proteinExistence type="predicted"/>
<evidence type="ECO:0000259" key="2">
    <source>
        <dbReference type="Pfam" id="PF13529"/>
    </source>
</evidence>
<reference evidence="3 4" key="1">
    <citation type="submission" date="2016-04" db="EMBL/GenBank/DDBJ databases">
        <title>Draft Genome Sequences of Staphylococcus capitis Strain H36, S. capitis Strain H65, S. cohnii Strain H62, S. hominis Strain H69, Mycobacterium iranicum Strain H39, Plantibacter sp. Strain H53, Pseudomonas oryzihabitans Strain H72, and Microbacterium sp. Strain H83, isolated from residential settings.</title>
        <authorList>
            <person name="Lymperopoulou D."/>
            <person name="Adams R.I."/>
            <person name="Lindow S."/>
            <person name="Coil D.A."/>
            <person name="Jospin G."/>
            <person name="Eisen J.A."/>
        </authorList>
    </citation>
    <scope>NUCLEOTIDE SEQUENCE [LARGE SCALE GENOMIC DNA]</scope>
    <source>
        <strain evidence="3 4">H39</strain>
    </source>
</reference>
<dbReference type="Gene3D" id="3.90.70.10">
    <property type="entry name" value="Cysteine proteinases"/>
    <property type="match status" value="1"/>
</dbReference>
<dbReference type="Proteomes" id="UP000078396">
    <property type="component" value="Unassembled WGS sequence"/>
</dbReference>
<dbReference type="EMBL" id="LWCS01000017">
    <property type="protein sequence ID" value="OAN39531.1"/>
    <property type="molecule type" value="Genomic_DNA"/>
</dbReference>
<dbReference type="Pfam" id="PF13529">
    <property type="entry name" value="Peptidase_C39_2"/>
    <property type="match status" value="1"/>
</dbReference>
<accession>A0A178LZP4</accession>
<feature type="domain" description="Peptidase C39-like" evidence="2">
    <location>
        <begin position="174"/>
        <end position="252"/>
    </location>
</feature>
<evidence type="ECO:0000313" key="4">
    <source>
        <dbReference type="Proteomes" id="UP000078396"/>
    </source>
</evidence>
<dbReference type="InterPro" id="IPR038765">
    <property type="entry name" value="Papain-like_cys_pep_sf"/>
</dbReference>
<evidence type="ECO:0000256" key="1">
    <source>
        <dbReference type="SAM" id="MobiDB-lite"/>
    </source>
</evidence>
<dbReference type="AlphaFoldDB" id="A0A178LZP4"/>
<organism evidence="3 4">
    <name type="scientific">Mycolicibacterium iranicum</name>
    <name type="common">Mycobacterium iranicum</name>
    <dbReference type="NCBI Taxonomy" id="912594"/>
    <lineage>
        <taxon>Bacteria</taxon>
        <taxon>Bacillati</taxon>
        <taxon>Actinomycetota</taxon>
        <taxon>Actinomycetes</taxon>
        <taxon>Mycobacteriales</taxon>
        <taxon>Mycobacteriaceae</taxon>
        <taxon>Mycolicibacterium</taxon>
    </lineage>
</organism>
<name>A0A178LZP4_MYCIR</name>
<feature type="region of interest" description="Disordered" evidence="1">
    <location>
        <begin position="290"/>
        <end position="325"/>
    </location>
</feature>
<dbReference type="SUPFAM" id="SSF54001">
    <property type="entry name" value="Cysteine proteinases"/>
    <property type="match status" value="1"/>
</dbReference>
<sequence length="325" mass="35405">MVAPVAVSEVVVDPAPVTRVPSLGRAAAGVDRDRLLTLRTVRVQPRVVPVVPSSPSSPVVPEALGYAGSLTLTRRDLELQATYGDPANAARYWQPQNSGDCVLISVADVIGLLTGKLPSEPQIVYQAMNLLSVNKGIYAGKMMYRGMRDSSKGAFYEDARNLLGRYGIDSNVHHFGNYGSHNTYYENEALEKLKTALADPDKAIIASINAHVLWSKAQPGYNGQIPLPTANGNHAVVVTGYDPNTDTITINDHAQSMIVNGKPLGRAWELPREVFMAAWNRSNYQTLIAERPDNPTIPPSAWKNLQPRRDSVALTSAKDAPRRSR</sequence>
<evidence type="ECO:0000313" key="3">
    <source>
        <dbReference type="EMBL" id="OAN39531.1"/>
    </source>
</evidence>
<protein>
    <recommendedName>
        <fullName evidence="2">Peptidase C39-like domain-containing protein</fullName>
    </recommendedName>
</protein>
<comment type="caution">
    <text evidence="3">The sequence shown here is derived from an EMBL/GenBank/DDBJ whole genome shotgun (WGS) entry which is preliminary data.</text>
</comment>
<gene>
    <name evidence="3" type="ORF">A4X20_17860</name>
</gene>